<protein>
    <submittedName>
        <fullName evidence="8">Aromatic acid exporter family protein</fullName>
    </submittedName>
</protein>
<comment type="subcellular location">
    <subcellularLocation>
        <location evidence="1">Cell membrane</location>
        <topology evidence="1">Multi-pass membrane protein</topology>
    </subcellularLocation>
</comment>
<evidence type="ECO:0000256" key="6">
    <source>
        <dbReference type="SAM" id="Phobius"/>
    </source>
</evidence>
<comment type="caution">
    <text evidence="8">The sequence shown here is derived from an EMBL/GenBank/DDBJ whole genome shotgun (WGS) entry which is preliminary data.</text>
</comment>
<name>A0A6M1KP26_9STRE</name>
<dbReference type="PANTHER" id="PTHR40064:SF1">
    <property type="entry name" value="MEMBRANE PROTEIN"/>
    <property type="match status" value="1"/>
</dbReference>
<dbReference type="Gene3D" id="1.20.120.940">
    <property type="entry name" value="Putative aromatic acid exporter, C-terminal domain"/>
    <property type="match status" value="1"/>
</dbReference>
<evidence type="ECO:0000256" key="4">
    <source>
        <dbReference type="ARBA" id="ARBA00022989"/>
    </source>
</evidence>
<evidence type="ECO:0000256" key="3">
    <source>
        <dbReference type="ARBA" id="ARBA00022692"/>
    </source>
</evidence>
<accession>A0A6M1KP26</accession>
<sequence>MSLIERTIKMLLATMAAIFLASQLQLSYAVSAGIIALLGVLDTRKSSLIVARNRLLSFFLAFAVAVSLFALFGFGLLSLSLYLALTIPLLYQLKIEAGLVPITVLVTHLMSEQRIDLSILLNELLLFLIGTGLALLVNGYMGSQEHRLRLYHQRIEDGLKAILYRFESFLLEGQGQNEGQMIKELELSLDEALQLVYRERHNTLFYHTNYQVHYFEMRRHQNRLLAQMALNVNQLTSQSRESILLSHLFHETARQLSEKNSALTLIDDIEQLLEVFRQRELPQTREEFERRAILFQLLQDLERFILLKVEFYRDYKEEQV</sequence>
<evidence type="ECO:0000313" key="9">
    <source>
        <dbReference type="Proteomes" id="UP000479499"/>
    </source>
</evidence>
<evidence type="ECO:0000259" key="7">
    <source>
        <dbReference type="Pfam" id="PF11728"/>
    </source>
</evidence>
<dbReference type="InterPro" id="IPR010343">
    <property type="entry name" value="ArAE_1"/>
</dbReference>
<reference evidence="8 9" key="1">
    <citation type="submission" date="2020-02" db="EMBL/GenBank/DDBJ databases">
        <title>M-like protein SrM is not crucial to the virulence of a novel isolate of Streptococcus equi subsp. ruminatorum from Macaca mulatta.</title>
        <authorList>
            <person name="Guo G."/>
            <person name="Cheng L."/>
            <person name="Zhang W."/>
        </authorList>
    </citation>
    <scope>NUCLEOTIDE SEQUENCE [LARGE SCALE GENOMIC DNA]</scope>
    <source>
        <strain evidence="8 9">FJ1804</strain>
    </source>
</reference>
<feature type="transmembrane region" description="Helical" evidence="6">
    <location>
        <begin position="95"/>
        <end position="111"/>
    </location>
</feature>
<evidence type="ECO:0000256" key="2">
    <source>
        <dbReference type="ARBA" id="ARBA00022475"/>
    </source>
</evidence>
<keyword evidence="5 6" id="KW-0472">Membrane</keyword>
<feature type="domain" description="Putative aromatic acid exporter C-terminal" evidence="7">
    <location>
        <begin position="145"/>
        <end position="308"/>
    </location>
</feature>
<feature type="transmembrane region" description="Helical" evidence="6">
    <location>
        <begin position="117"/>
        <end position="141"/>
    </location>
</feature>
<organism evidence="8 9">
    <name type="scientific">Streptococcus equi subsp. ruminatorum</name>
    <dbReference type="NCBI Taxonomy" id="254358"/>
    <lineage>
        <taxon>Bacteria</taxon>
        <taxon>Bacillati</taxon>
        <taxon>Bacillota</taxon>
        <taxon>Bacilli</taxon>
        <taxon>Lactobacillales</taxon>
        <taxon>Streptococcaceae</taxon>
        <taxon>Streptococcus</taxon>
    </lineage>
</organism>
<dbReference type="Pfam" id="PF06081">
    <property type="entry name" value="ArAE_1"/>
    <property type="match status" value="1"/>
</dbReference>
<dbReference type="InterPro" id="IPR052984">
    <property type="entry name" value="UPF0421"/>
</dbReference>
<keyword evidence="3 6" id="KW-0812">Transmembrane</keyword>
<dbReference type="RefSeq" id="WP_080004976.1">
    <property type="nucleotide sequence ID" value="NZ_JAAKFZ010000017.1"/>
</dbReference>
<dbReference type="GO" id="GO:0005886">
    <property type="term" value="C:plasma membrane"/>
    <property type="evidence" value="ECO:0007669"/>
    <property type="project" value="UniProtKB-SubCell"/>
</dbReference>
<evidence type="ECO:0000256" key="5">
    <source>
        <dbReference type="ARBA" id="ARBA00023136"/>
    </source>
</evidence>
<keyword evidence="2" id="KW-1003">Cell membrane</keyword>
<gene>
    <name evidence="8" type="ORF">G5B50_06995</name>
</gene>
<dbReference type="Pfam" id="PF11728">
    <property type="entry name" value="ArAE_1_C"/>
    <property type="match status" value="1"/>
</dbReference>
<dbReference type="InterPro" id="IPR021062">
    <property type="entry name" value="ArAE_1_C"/>
</dbReference>
<dbReference type="Proteomes" id="UP000479499">
    <property type="component" value="Unassembled WGS sequence"/>
</dbReference>
<proteinExistence type="predicted"/>
<feature type="transmembrane region" description="Helical" evidence="6">
    <location>
        <begin position="56"/>
        <end position="83"/>
    </location>
</feature>
<keyword evidence="4 6" id="KW-1133">Transmembrane helix</keyword>
<dbReference type="InterPro" id="IPR038323">
    <property type="entry name" value="ArAE_1_C_sf"/>
</dbReference>
<dbReference type="PANTHER" id="PTHR40064">
    <property type="entry name" value="MEMBRANE PROTEIN-RELATED"/>
    <property type="match status" value="1"/>
</dbReference>
<dbReference type="AlphaFoldDB" id="A0A6M1KP26"/>
<evidence type="ECO:0000256" key="1">
    <source>
        <dbReference type="ARBA" id="ARBA00004651"/>
    </source>
</evidence>
<dbReference type="EMBL" id="JAAKFZ010000017">
    <property type="protein sequence ID" value="NGL84509.1"/>
    <property type="molecule type" value="Genomic_DNA"/>
</dbReference>
<evidence type="ECO:0000313" key="8">
    <source>
        <dbReference type="EMBL" id="NGL84509.1"/>
    </source>
</evidence>